<organism evidence="4 5">
    <name type="scientific">Lolium multiflorum</name>
    <name type="common">Italian ryegrass</name>
    <name type="synonym">Lolium perenne subsp. multiflorum</name>
    <dbReference type="NCBI Taxonomy" id="4521"/>
    <lineage>
        <taxon>Eukaryota</taxon>
        <taxon>Viridiplantae</taxon>
        <taxon>Streptophyta</taxon>
        <taxon>Embryophyta</taxon>
        <taxon>Tracheophyta</taxon>
        <taxon>Spermatophyta</taxon>
        <taxon>Magnoliopsida</taxon>
        <taxon>Liliopsida</taxon>
        <taxon>Poales</taxon>
        <taxon>Poaceae</taxon>
        <taxon>BOP clade</taxon>
        <taxon>Pooideae</taxon>
        <taxon>Poodae</taxon>
        <taxon>Poeae</taxon>
        <taxon>Poeae Chloroplast Group 2 (Poeae type)</taxon>
        <taxon>Loliodinae</taxon>
        <taxon>Loliinae</taxon>
        <taxon>Lolium</taxon>
    </lineage>
</organism>
<feature type="compositionally biased region" description="Basic and acidic residues" evidence="2">
    <location>
        <begin position="1"/>
        <end position="34"/>
    </location>
</feature>
<feature type="region of interest" description="Disordered" evidence="2">
    <location>
        <begin position="1"/>
        <end position="73"/>
    </location>
</feature>
<feature type="region of interest" description="Disordered" evidence="2">
    <location>
        <begin position="533"/>
        <end position="640"/>
    </location>
</feature>
<dbReference type="PROSITE" id="PS50158">
    <property type="entry name" value="ZF_CCHC"/>
    <property type="match status" value="1"/>
</dbReference>
<dbReference type="GO" id="GO:0003676">
    <property type="term" value="F:nucleic acid binding"/>
    <property type="evidence" value="ECO:0007669"/>
    <property type="project" value="InterPro"/>
</dbReference>
<dbReference type="CDD" id="cd00303">
    <property type="entry name" value="retropepsin_like"/>
    <property type="match status" value="1"/>
</dbReference>
<sequence length="640" mass="72286">MEEESNHHQASSEESVRPHQRHNNDDQDEGHERPPPPQQQRNNNEDAQGPQPQPQQRQAHGEARPPPRRNDRNEEEIFGKLKFTMPKFQGEEDPDAYLSWVLKVDKIFRIHNFSEAKKVAMASLEFEGYANVWWEEVNKKREKEDLAPIDTWEEMQEVMHTRFVPTHHKRDLFNKLTQLKQSYKSVEEYYKEMHMTMMSANVDEREEQTMARFLNGLNIPVKRIVEFLPYKNMVELLHQATRAERQVREDLASAKTKTFFAARNAMNASSSIKNTSTLASKDPPKQARSAIKTTSFKPEQSTMSSKASTGSSNITCFKCGAQGHKSFECKNTRVMITRDDGDVEYLSEGEYEALVQAATSHEEDDLEDQEQVLCVHDASPSLVVTKVLTTHALPNEDQRCNIFQTRAGINGKSIKVIIDGGSCHNLASTELCTKLNLPLRKHPHPYHVQWLSDNGNVKIQHTVTISDAGWPSVTSSPRPTSPPSGPMTRARAKAIHDKVNSLLTSLDLDTPLDGMLPHAETLCVIRYVEHQDHGEDVTPWSREGEEQLSKKMYTELDPKSPEERKEEKTDGRSRTRSDRAPDRATRLRIRSTGRLTGPPGSQPGYQPVPSGQHPGASGPRPVGARSQARSGPDRPVTGPV</sequence>
<protein>
    <recommendedName>
        <fullName evidence="3">CCHC-type domain-containing protein</fullName>
    </recommendedName>
</protein>
<feature type="compositionally biased region" description="Polar residues" evidence="2">
    <location>
        <begin position="291"/>
        <end position="300"/>
    </location>
</feature>
<feature type="region of interest" description="Disordered" evidence="2">
    <location>
        <begin position="272"/>
        <end position="308"/>
    </location>
</feature>
<evidence type="ECO:0000259" key="3">
    <source>
        <dbReference type="PROSITE" id="PS50158"/>
    </source>
</evidence>
<gene>
    <name evidence="4" type="ORF">QYE76_007776</name>
</gene>
<reference evidence="4" key="1">
    <citation type="submission" date="2023-07" db="EMBL/GenBank/DDBJ databases">
        <title>A chromosome-level genome assembly of Lolium multiflorum.</title>
        <authorList>
            <person name="Chen Y."/>
            <person name="Copetti D."/>
            <person name="Kolliker R."/>
            <person name="Studer B."/>
        </authorList>
    </citation>
    <scope>NUCLEOTIDE SEQUENCE</scope>
    <source>
        <strain evidence="4">02402/16</strain>
        <tissue evidence="4">Leaf</tissue>
    </source>
</reference>
<dbReference type="GO" id="GO:0008270">
    <property type="term" value="F:zinc ion binding"/>
    <property type="evidence" value="ECO:0007669"/>
    <property type="project" value="UniProtKB-KW"/>
</dbReference>
<feature type="region of interest" description="Disordered" evidence="2">
    <location>
        <begin position="468"/>
        <end position="490"/>
    </location>
</feature>
<dbReference type="Pfam" id="PF03732">
    <property type="entry name" value="Retrotrans_gag"/>
    <property type="match status" value="1"/>
</dbReference>
<dbReference type="InterPro" id="IPR021109">
    <property type="entry name" value="Peptidase_aspartic_dom_sf"/>
</dbReference>
<keyword evidence="5" id="KW-1185">Reference proteome</keyword>
<feature type="compositionally biased region" description="Low complexity" evidence="2">
    <location>
        <begin position="48"/>
        <end position="58"/>
    </location>
</feature>
<dbReference type="Proteomes" id="UP001231189">
    <property type="component" value="Unassembled WGS sequence"/>
</dbReference>
<dbReference type="InterPro" id="IPR001878">
    <property type="entry name" value="Znf_CCHC"/>
</dbReference>
<keyword evidence="1" id="KW-0862">Zinc</keyword>
<feature type="compositionally biased region" description="Basic and acidic residues" evidence="2">
    <location>
        <begin position="59"/>
        <end position="73"/>
    </location>
</feature>
<keyword evidence="1" id="KW-0863">Zinc-finger</keyword>
<evidence type="ECO:0000256" key="1">
    <source>
        <dbReference type="PROSITE-ProRule" id="PRU00047"/>
    </source>
</evidence>
<dbReference type="PANTHER" id="PTHR35046">
    <property type="entry name" value="ZINC KNUCKLE (CCHC-TYPE) FAMILY PROTEIN"/>
    <property type="match status" value="1"/>
</dbReference>
<comment type="caution">
    <text evidence="4">The sequence shown here is derived from an EMBL/GenBank/DDBJ whole genome shotgun (WGS) entry which is preliminary data.</text>
</comment>
<dbReference type="SUPFAM" id="SSF57756">
    <property type="entry name" value="Retrovirus zinc finger-like domains"/>
    <property type="match status" value="1"/>
</dbReference>
<feature type="domain" description="CCHC-type" evidence="3">
    <location>
        <begin position="316"/>
        <end position="331"/>
    </location>
</feature>
<name>A0AAD8V8P7_LOLMU</name>
<dbReference type="EMBL" id="JAUUTY010000664">
    <property type="protein sequence ID" value="KAK1595926.1"/>
    <property type="molecule type" value="Genomic_DNA"/>
</dbReference>
<dbReference type="PANTHER" id="PTHR35046:SF9">
    <property type="entry name" value="RNA-DIRECTED DNA POLYMERASE"/>
    <property type="match status" value="1"/>
</dbReference>
<dbReference type="Gene3D" id="2.40.70.10">
    <property type="entry name" value="Acid Proteases"/>
    <property type="match status" value="1"/>
</dbReference>
<dbReference type="InterPro" id="IPR036875">
    <property type="entry name" value="Znf_CCHC_sf"/>
</dbReference>
<evidence type="ECO:0000313" key="4">
    <source>
        <dbReference type="EMBL" id="KAK1595926.1"/>
    </source>
</evidence>
<keyword evidence="1" id="KW-0479">Metal-binding</keyword>
<dbReference type="AlphaFoldDB" id="A0AAD8V8P7"/>
<feature type="compositionally biased region" description="Basic and acidic residues" evidence="2">
    <location>
        <begin position="533"/>
        <end position="585"/>
    </location>
</feature>
<evidence type="ECO:0000313" key="5">
    <source>
        <dbReference type="Proteomes" id="UP001231189"/>
    </source>
</evidence>
<accession>A0AAD8V8P7</accession>
<dbReference type="Pfam" id="PF00098">
    <property type="entry name" value="zf-CCHC"/>
    <property type="match status" value="1"/>
</dbReference>
<dbReference type="SMART" id="SM00343">
    <property type="entry name" value="ZnF_C2HC"/>
    <property type="match status" value="1"/>
</dbReference>
<evidence type="ECO:0000256" key="2">
    <source>
        <dbReference type="SAM" id="MobiDB-lite"/>
    </source>
</evidence>
<dbReference type="InterPro" id="IPR005162">
    <property type="entry name" value="Retrotrans_gag_dom"/>
</dbReference>
<proteinExistence type="predicted"/>